<organism evidence="2 3">
    <name type="scientific">Dissophora globulifera</name>
    <dbReference type="NCBI Taxonomy" id="979702"/>
    <lineage>
        <taxon>Eukaryota</taxon>
        <taxon>Fungi</taxon>
        <taxon>Fungi incertae sedis</taxon>
        <taxon>Mucoromycota</taxon>
        <taxon>Mortierellomycotina</taxon>
        <taxon>Mortierellomycetes</taxon>
        <taxon>Mortierellales</taxon>
        <taxon>Mortierellaceae</taxon>
        <taxon>Dissophora</taxon>
    </lineage>
</organism>
<dbReference type="OrthoDB" id="3363059at2759"/>
<dbReference type="GO" id="GO:0034472">
    <property type="term" value="P:snRNA 3'-end processing"/>
    <property type="evidence" value="ECO:0007669"/>
    <property type="project" value="TreeGrafter"/>
</dbReference>
<feature type="compositionally biased region" description="Low complexity" evidence="1">
    <location>
        <begin position="758"/>
        <end position="768"/>
    </location>
</feature>
<feature type="region of interest" description="Disordered" evidence="1">
    <location>
        <begin position="418"/>
        <end position="441"/>
    </location>
</feature>
<protein>
    <submittedName>
        <fullName evidence="2">Integrator complex subunit 2</fullName>
    </submittedName>
</protein>
<dbReference type="InterPro" id="IPR029321">
    <property type="entry name" value="INTS2"/>
</dbReference>
<comment type="caution">
    <text evidence="2">The sequence shown here is derived from an EMBL/GenBank/DDBJ whole genome shotgun (WGS) entry which is preliminary data.</text>
</comment>
<dbReference type="PANTHER" id="PTHR28608:SF1">
    <property type="entry name" value="INTEGRATOR COMPLEX SUBUNIT 2"/>
    <property type="match status" value="1"/>
</dbReference>
<dbReference type="Pfam" id="PF14750">
    <property type="entry name" value="INTS2"/>
    <property type="match status" value="3"/>
</dbReference>
<dbReference type="GO" id="GO:0032039">
    <property type="term" value="C:integrator complex"/>
    <property type="evidence" value="ECO:0007669"/>
    <property type="project" value="InterPro"/>
</dbReference>
<proteinExistence type="predicted"/>
<evidence type="ECO:0000313" key="3">
    <source>
        <dbReference type="Proteomes" id="UP000738325"/>
    </source>
</evidence>
<name>A0A9P6UZP2_9FUNG</name>
<dbReference type="AlphaFoldDB" id="A0A9P6UZP2"/>
<evidence type="ECO:0000256" key="1">
    <source>
        <dbReference type="SAM" id="MobiDB-lite"/>
    </source>
</evidence>
<accession>A0A9P6UZP2</accession>
<dbReference type="PANTHER" id="PTHR28608">
    <property type="entry name" value="INTEGRATOR COMPLEX SUBUNIT 2"/>
    <property type="match status" value="1"/>
</dbReference>
<feature type="compositionally biased region" description="Polar residues" evidence="1">
    <location>
        <begin position="418"/>
        <end position="434"/>
    </location>
</feature>
<gene>
    <name evidence="2" type="primary">INTS2</name>
    <name evidence="2" type="ORF">BGZ99_006983</name>
</gene>
<feature type="region of interest" description="Disordered" evidence="1">
    <location>
        <begin position="742"/>
        <end position="768"/>
    </location>
</feature>
<evidence type="ECO:0000313" key="2">
    <source>
        <dbReference type="EMBL" id="KAG0327722.1"/>
    </source>
</evidence>
<dbReference type="Proteomes" id="UP000738325">
    <property type="component" value="Unassembled WGS sequence"/>
</dbReference>
<keyword evidence="3" id="KW-1185">Reference proteome</keyword>
<dbReference type="EMBL" id="JAAAIP010000049">
    <property type="protein sequence ID" value="KAG0327722.1"/>
    <property type="molecule type" value="Genomic_DNA"/>
</dbReference>
<reference evidence="2" key="1">
    <citation type="journal article" date="2020" name="Fungal Divers.">
        <title>Resolving the Mortierellaceae phylogeny through synthesis of multi-gene phylogenetics and phylogenomics.</title>
        <authorList>
            <person name="Vandepol N."/>
            <person name="Liber J."/>
            <person name="Desiro A."/>
            <person name="Na H."/>
            <person name="Kennedy M."/>
            <person name="Barry K."/>
            <person name="Grigoriev I.V."/>
            <person name="Miller A.N."/>
            <person name="O'Donnell K."/>
            <person name="Stajich J.E."/>
            <person name="Bonito G."/>
        </authorList>
    </citation>
    <scope>NUCLEOTIDE SEQUENCE</scope>
    <source>
        <strain evidence="2">REB-010B</strain>
    </source>
</reference>
<sequence length="1111" mass="123568">MGTVSEAFRLVETGGDPRQHPTLTGNTLRYLDLDYRLLQRQVKEELQLEKSNVASSDTASRTRGFESASIEERARTVLIELEMLMRDHGSDVSIPSGKVRARNRSVLSNPLYRQEILTILATSILRCRRPLLNTQAIIRSLRALQDPATLITFIIANQPAEFTPTIEALLDTDDPYNNSKAILLRLCKLGEHKIWSIRQRLIDRAVFPNLAIELTIEHCHDEICFMNRILRGQPEWLTNGMDPMTKSSLTSIIEFVFSSLNDELTSERPDHVAVNRLLRILAGMIGLMGLSLSAEQLEISLGVLEMAPVEPSTVDVKICLLLMSASQLLKYSQHRVERVLHNLIKSRESARVLYLLVWFQQQQLLKIDDFASKSLSMTIVVPRAGLMELSTLFSALFSNEELATCALQIGRPNPISSSTTDSLAGSISAGSTPATPILFPPPQLTTNVDDPELRSTANFLVGYLLQQDVFHKSGIDVRSWVMEQIQASTSPLDANMIHLLRAYTSAIARSKHVTRIPEHEVRTVFSDPCEDLTPPKVLLVLYMLMNNDASTANLGSKYDAGLLEHIQIRKVILYVQNHDGGTAFQAVQPMFLKLVNSQFPELFDVTTLLLEEGLITSSRTATMAQGDSSNSNTDRDPQLHVDSKGVRALVEPHIKAIVNHISNPDAAIKGYHVFQRLPQRELEIMAREIVQASLPSLLDPRSDPAVMEAFKNTWDRLNSVMPHELWAMTIHALLPQSQESLGSMMHRRQASSTPSTPQQQQEQQQEQRLLRQDIQQRVPSQLQIQRMYHTFEWFVQDPLLLFKVDFRVFRTPIVFRLFVQILGAVMVGSRHWFRKQFHASQAIGQGPPARGPGPAQRRQFKEANLSAMLYIQDSTLIQLMLEACQAGPEDVRMITSEHAVGLETRVNNSGRARREGNGAKAALMAGMTKDGGTAIPDATAGVSDVLKEIRVVTFNFLHQLFIDHKIFPKLVHFQGYALDLVPITVAGIDSIHVCLDFLQEILFASPPVSTLSSSVSGSSSDGVGAGARAVGADGVSPQVFALRLAAQLCERFPLQNTMQMAVDLILPRMQSLLVSTGFAREVLESAVVLAKAFPSLAGDIVDMVRGKTVIY</sequence>